<feature type="region of interest" description="Disordered" evidence="1">
    <location>
        <begin position="93"/>
        <end position="131"/>
    </location>
</feature>
<organism evidence="2">
    <name type="scientific">Oryza nivara</name>
    <name type="common">Indian wild rice</name>
    <name type="synonym">Oryza sativa f. spontanea</name>
    <dbReference type="NCBI Taxonomy" id="4536"/>
    <lineage>
        <taxon>Eukaryota</taxon>
        <taxon>Viridiplantae</taxon>
        <taxon>Streptophyta</taxon>
        <taxon>Embryophyta</taxon>
        <taxon>Tracheophyta</taxon>
        <taxon>Spermatophyta</taxon>
        <taxon>Magnoliopsida</taxon>
        <taxon>Liliopsida</taxon>
        <taxon>Poales</taxon>
        <taxon>Poaceae</taxon>
        <taxon>BOP clade</taxon>
        <taxon>Oryzoideae</taxon>
        <taxon>Oryzeae</taxon>
        <taxon>Oryzinae</taxon>
        <taxon>Oryza</taxon>
    </lineage>
</organism>
<keyword evidence="3" id="KW-1185">Reference proteome</keyword>
<feature type="compositionally biased region" description="Polar residues" evidence="1">
    <location>
        <begin position="100"/>
        <end position="109"/>
    </location>
</feature>
<evidence type="ECO:0000313" key="3">
    <source>
        <dbReference type="Proteomes" id="UP000006591"/>
    </source>
</evidence>
<feature type="compositionally biased region" description="Basic and acidic residues" evidence="1">
    <location>
        <begin position="190"/>
        <end position="211"/>
    </location>
</feature>
<protein>
    <submittedName>
        <fullName evidence="2">Uncharacterized protein</fullName>
    </submittedName>
</protein>
<accession>A0A0E0GDS3</accession>
<feature type="region of interest" description="Disordered" evidence="1">
    <location>
        <begin position="1"/>
        <end position="22"/>
    </location>
</feature>
<dbReference type="Proteomes" id="UP000006591">
    <property type="component" value="Chromosome 2"/>
</dbReference>
<name>A0A0E0GDS3_ORYNI</name>
<dbReference type="Gramene" id="ONIVA02G37200.1">
    <property type="protein sequence ID" value="ONIVA02G37200.1"/>
    <property type="gene ID" value="ONIVA02G37200"/>
</dbReference>
<dbReference type="AlphaFoldDB" id="A0A0E0GDS3"/>
<feature type="region of interest" description="Disordered" evidence="1">
    <location>
        <begin position="163"/>
        <end position="224"/>
    </location>
</feature>
<evidence type="ECO:0000313" key="2">
    <source>
        <dbReference type="EnsemblPlants" id="ONIVA02G37200.1"/>
    </source>
</evidence>
<proteinExistence type="predicted"/>
<reference evidence="2" key="2">
    <citation type="submission" date="2018-04" db="EMBL/GenBank/DDBJ databases">
        <title>OnivRS2 (Oryza nivara Reference Sequence Version 2).</title>
        <authorList>
            <person name="Zhang J."/>
            <person name="Kudrna D."/>
            <person name="Lee S."/>
            <person name="Talag J."/>
            <person name="Rajasekar S."/>
            <person name="Welchert J."/>
            <person name="Hsing Y.-I."/>
            <person name="Wing R.A."/>
        </authorList>
    </citation>
    <scope>NUCLEOTIDE SEQUENCE [LARGE SCALE GENOMIC DNA]</scope>
    <source>
        <strain evidence="2">SL10</strain>
    </source>
</reference>
<sequence>MASRTLRTKAASQEYEEERKNRGALDLGRKNKARWIFLCYLPRMRRGPDAPAERLPSRRLGVAERSIRPIDSIGTVVVLGAVQVTLRPSATEIQEKVESPTPNEKSSTDVLGHSPPPNWEKEESPGVPVEAFLTGGPCESLSTVLRLRFPSIWAERRTARVRLNSQEPRPTAPPRGDGTVGRGPWKRATGLRERGEGGEMVRSGGKGDVRGETVGGEGSGADEDGMALAARQATGRGMDGLQRIQAYIVAF</sequence>
<evidence type="ECO:0000256" key="1">
    <source>
        <dbReference type="SAM" id="MobiDB-lite"/>
    </source>
</evidence>
<dbReference type="EnsemblPlants" id="ONIVA02G37200.1">
    <property type="protein sequence ID" value="ONIVA02G37200.1"/>
    <property type="gene ID" value="ONIVA02G37200"/>
</dbReference>
<reference evidence="2" key="1">
    <citation type="submission" date="2015-04" db="UniProtKB">
        <authorList>
            <consortium name="EnsemblPlants"/>
        </authorList>
    </citation>
    <scope>IDENTIFICATION</scope>
    <source>
        <strain evidence="2">SL10</strain>
    </source>
</reference>
<dbReference type="HOGENOM" id="CLU_1108547_0_0_1"/>